<dbReference type="GO" id="GO:0140359">
    <property type="term" value="F:ABC-type transporter activity"/>
    <property type="evidence" value="ECO:0007669"/>
    <property type="project" value="InterPro"/>
</dbReference>
<feature type="transmembrane region" description="Helical" evidence="1">
    <location>
        <begin position="58"/>
        <end position="81"/>
    </location>
</feature>
<keyword evidence="1" id="KW-0472">Membrane</keyword>
<name>A0A7W4XYI8_KINRA</name>
<accession>A0A7W4XYI8</accession>
<comment type="caution">
    <text evidence="2">The sequence shown here is derived from an EMBL/GenBank/DDBJ whole genome shotgun (WGS) entry which is preliminary data.</text>
</comment>
<organism evidence="2 3">
    <name type="scientific">Kineococcus radiotolerans</name>
    <dbReference type="NCBI Taxonomy" id="131568"/>
    <lineage>
        <taxon>Bacteria</taxon>
        <taxon>Bacillati</taxon>
        <taxon>Actinomycetota</taxon>
        <taxon>Actinomycetes</taxon>
        <taxon>Kineosporiales</taxon>
        <taxon>Kineosporiaceae</taxon>
        <taxon>Kineococcus</taxon>
    </lineage>
</organism>
<dbReference type="GO" id="GO:0005886">
    <property type="term" value="C:plasma membrane"/>
    <property type="evidence" value="ECO:0007669"/>
    <property type="project" value="UniProtKB-SubCell"/>
</dbReference>
<dbReference type="AlphaFoldDB" id="A0A7W4XYI8"/>
<gene>
    <name evidence="2" type="ORF">FHR75_003145</name>
</gene>
<dbReference type="Proteomes" id="UP000533269">
    <property type="component" value="Unassembled WGS sequence"/>
</dbReference>
<proteinExistence type="predicted"/>
<dbReference type="EMBL" id="JACHVY010000003">
    <property type="protein sequence ID" value="MBB2902314.1"/>
    <property type="molecule type" value="Genomic_DNA"/>
</dbReference>
<feature type="transmembrane region" description="Helical" evidence="1">
    <location>
        <begin position="102"/>
        <end position="130"/>
    </location>
</feature>
<feature type="transmembrane region" description="Helical" evidence="1">
    <location>
        <begin position="213"/>
        <end position="241"/>
    </location>
</feature>
<evidence type="ECO:0000256" key="1">
    <source>
        <dbReference type="SAM" id="Phobius"/>
    </source>
</evidence>
<feature type="transmembrane region" description="Helical" evidence="1">
    <location>
        <begin position="173"/>
        <end position="193"/>
    </location>
</feature>
<dbReference type="Pfam" id="PF12730">
    <property type="entry name" value="ABC2_membrane_4"/>
    <property type="match status" value="1"/>
</dbReference>
<evidence type="ECO:0000313" key="3">
    <source>
        <dbReference type="Proteomes" id="UP000533269"/>
    </source>
</evidence>
<reference evidence="2 3" key="1">
    <citation type="submission" date="2020-08" db="EMBL/GenBank/DDBJ databases">
        <title>The Agave Microbiome: Exploring the role of microbial communities in plant adaptations to desert environments.</title>
        <authorList>
            <person name="Partida-Martinez L.P."/>
        </authorList>
    </citation>
    <scope>NUCLEOTIDE SEQUENCE [LARGE SCALE GENOMIC DNA]</scope>
    <source>
        <strain evidence="2 3">AS2.23</strain>
    </source>
</reference>
<dbReference type="OMA" id="ATWYAGQ"/>
<feature type="transmembrane region" description="Helical" evidence="1">
    <location>
        <begin position="136"/>
        <end position="161"/>
    </location>
</feature>
<evidence type="ECO:0000313" key="2">
    <source>
        <dbReference type="EMBL" id="MBB2902314.1"/>
    </source>
</evidence>
<sequence length="249" mass="25448">MSATSGAATTLYGFSLRAILFRGRTAGFATLPLVVAAVAFVVIAITSVPNRYGVQNTFTGNLLTGLVVPIVALVLAIGAFGDERDGRTLPLLRAIARPRWHIVLARFAAAWTSTVVVCLPAVIACVVLGVSVNQPAGRVVGGVLLATALTSAAYCAVFVLLSLLTRRGLLAGLAYVVLWETFLAGLAPALRGLSIGSYGRRVASLAIPGDVPLGTVASIGVTGSALVLAGIAVAATALAGWRLQRMDVG</sequence>
<reference evidence="2 3" key="2">
    <citation type="submission" date="2020-08" db="EMBL/GenBank/DDBJ databases">
        <authorList>
            <person name="Partida-Martinez L."/>
            <person name="Huntemann M."/>
            <person name="Clum A."/>
            <person name="Wang J."/>
            <person name="Palaniappan K."/>
            <person name="Ritter S."/>
            <person name="Chen I.-M."/>
            <person name="Stamatis D."/>
            <person name="Reddy T."/>
            <person name="O'Malley R."/>
            <person name="Daum C."/>
            <person name="Shapiro N."/>
            <person name="Ivanova N."/>
            <person name="Kyrpides N."/>
            <person name="Woyke T."/>
        </authorList>
    </citation>
    <scope>NUCLEOTIDE SEQUENCE [LARGE SCALE GENOMIC DNA]</scope>
    <source>
        <strain evidence="2 3">AS2.23</strain>
    </source>
</reference>
<feature type="transmembrane region" description="Helical" evidence="1">
    <location>
        <begin position="26"/>
        <end position="46"/>
    </location>
</feature>
<keyword evidence="1" id="KW-0812">Transmembrane</keyword>
<protein>
    <submittedName>
        <fullName evidence="2">ABC-2 type transport system permease protein</fullName>
    </submittedName>
</protein>
<keyword evidence="1" id="KW-1133">Transmembrane helix</keyword>
<dbReference type="RefSeq" id="WP_012086277.1">
    <property type="nucleotide sequence ID" value="NZ_JACHVY010000003.1"/>
</dbReference>